<dbReference type="Proteomes" id="UP001499959">
    <property type="component" value="Unassembled WGS sequence"/>
</dbReference>
<feature type="region of interest" description="Disordered" evidence="1">
    <location>
        <begin position="52"/>
        <end position="74"/>
    </location>
</feature>
<name>A0ABP9AZ19_9GAMM</name>
<gene>
    <name evidence="2" type="ORF">GCM10023307_11460</name>
</gene>
<accession>A0ABP9AZ19</accession>
<keyword evidence="3" id="KW-1185">Reference proteome</keyword>
<evidence type="ECO:0000313" key="3">
    <source>
        <dbReference type="Proteomes" id="UP001499959"/>
    </source>
</evidence>
<reference evidence="3" key="1">
    <citation type="journal article" date="2019" name="Int. J. Syst. Evol. Microbiol.">
        <title>The Global Catalogue of Microorganisms (GCM) 10K type strain sequencing project: providing services to taxonomists for standard genome sequencing and annotation.</title>
        <authorList>
            <consortium name="The Broad Institute Genomics Platform"/>
            <consortium name="The Broad Institute Genome Sequencing Center for Infectious Disease"/>
            <person name="Wu L."/>
            <person name="Ma J."/>
        </authorList>
    </citation>
    <scope>NUCLEOTIDE SEQUENCE [LARGE SCALE GENOMIC DNA]</scope>
    <source>
        <strain evidence="3">JCM 18204</strain>
    </source>
</reference>
<feature type="compositionally biased region" description="Basic and acidic residues" evidence="1">
    <location>
        <begin position="64"/>
        <end position="74"/>
    </location>
</feature>
<comment type="caution">
    <text evidence="2">The sequence shown here is derived from an EMBL/GenBank/DDBJ whole genome shotgun (WGS) entry which is preliminary data.</text>
</comment>
<dbReference type="EMBL" id="BAABJE010000002">
    <property type="protein sequence ID" value="GAA4788036.1"/>
    <property type="molecule type" value="Genomic_DNA"/>
</dbReference>
<evidence type="ECO:0000313" key="2">
    <source>
        <dbReference type="EMBL" id="GAA4788036.1"/>
    </source>
</evidence>
<organism evidence="2 3">
    <name type="scientific">Lysobacter hankyongensis</name>
    <dbReference type="NCBI Taxonomy" id="1176535"/>
    <lineage>
        <taxon>Bacteria</taxon>
        <taxon>Pseudomonadati</taxon>
        <taxon>Pseudomonadota</taxon>
        <taxon>Gammaproteobacteria</taxon>
        <taxon>Lysobacterales</taxon>
        <taxon>Lysobacteraceae</taxon>
        <taxon>Lysobacter</taxon>
    </lineage>
</organism>
<sequence length="74" mass="7980">MGILLILLAILTMFLLWGVAGHGGLIISRNGCRDALAPIDVRLRRRFDPVPDLAAATPSPGDRAGMREAPKVQF</sequence>
<evidence type="ECO:0000256" key="1">
    <source>
        <dbReference type="SAM" id="MobiDB-lite"/>
    </source>
</evidence>
<proteinExistence type="predicted"/>
<dbReference type="RefSeq" id="WP_345302340.1">
    <property type="nucleotide sequence ID" value="NZ_BAABJE010000002.1"/>
</dbReference>
<protein>
    <submittedName>
        <fullName evidence="2">Uncharacterized protein</fullName>
    </submittedName>
</protein>